<dbReference type="EMBL" id="JACBZI010000001">
    <property type="protein sequence ID" value="NYI10590.1"/>
    <property type="molecule type" value="Genomic_DNA"/>
</dbReference>
<dbReference type="InterPro" id="IPR022880">
    <property type="entry name" value="DNApol_IV"/>
</dbReference>
<dbReference type="InterPro" id="IPR001126">
    <property type="entry name" value="UmuC"/>
</dbReference>
<gene>
    <name evidence="16" type="primary">dinB</name>
    <name evidence="18" type="ORF">BKA05_002105</name>
</gene>
<evidence type="ECO:0000313" key="18">
    <source>
        <dbReference type="EMBL" id="NYI10590.1"/>
    </source>
</evidence>
<dbReference type="InterPro" id="IPR017961">
    <property type="entry name" value="DNA_pol_Y-fam_little_finger"/>
</dbReference>
<sequence>MTDTPVLHVDMDAFYASVATRDRPELHDVPVIVGGGHRGVVLSANYLAREYGVRSGMPSARARRLCPQAVTVSPEHEVFGTVSAAVVETFRRITPVVEVVSIDEAFLDVRGSVRRWGSPVEIAERIRATVHDEQGITCSVGVAASISVAKLASRRAKPDGVVVVPPEEVTTFLHPLDVGELYGVGEKTRAMLHRLGLVTVGDVAHTPLRTLQRAVGHAVGSHLHELAWGLDRREVVAKQTPVFGIGGGADPEKSMGAQQTFSRDVDDREVVLREMLALTGTVSRRMRVAEVAGRTVTITVRFADFTTLTRSRTMPEATDVTQDLYRTAVGLFDALGLQRARLRLVGVRVEGLVPRESVHRQALLGEREHGWSDADRAVDRAARRFGNAAVRPASLLG</sequence>
<reference evidence="18 19" key="1">
    <citation type="submission" date="2020-07" db="EMBL/GenBank/DDBJ databases">
        <title>Sequencing the genomes of 1000 actinobacteria strains.</title>
        <authorList>
            <person name="Klenk H.-P."/>
        </authorList>
    </citation>
    <scope>NUCLEOTIDE SEQUENCE [LARGE SCALE GENOMIC DNA]</scope>
    <source>
        <strain evidence="18 19">DSM 18248</strain>
    </source>
</reference>
<evidence type="ECO:0000256" key="5">
    <source>
        <dbReference type="ARBA" id="ARBA00022679"/>
    </source>
</evidence>
<dbReference type="InterPro" id="IPR050116">
    <property type="entry name" value="DNA_polymerase-Y"/>
</dbReference>
<comment type="caution">
    <text evidence="18">The sequence shown here is derived from an EMBL/GenBank/DDBJ whole genome shotgun (WGS) entry which is preliminary data.</text>
</comment>
<dbReference type="Pfam" id="PF00817">
    <property type="entry name" value="IMS"/>
    <property type="match status" value="1"/>
</dbReference>
<dbReference type="Pfam" id="PF21999">
    <property type="entry name" value="IMS_HHH_1"/>
    <property type="match status" value="1"/>
</dbReference>
<feature type="active site" evidence="16">
    <location>
        <position position="104"/>
    </location>
</feature>
<name>A0A7Y9YE73_9ACTN</name>
<dbReference type="PANTHER" id="PTHR11076">
    <property type="entry name" value="DNA REPAIR POLYMERASE UMUC / TRANSFERASE FAMILY MEMBER"/>
    <property type="match status" value="1"/>
</dbReference>
<dbReference type="GO" id="GO:0009432">
    <property type="term" value="P:SOS response"/>
    <property type="evidence" value="ECO:0007669"/>
    <property type="project" value="TreeGrafter"/>
</dbReference>
<dbReference type="Gene3D" id="1.10.150.20">
    <property type="entry name" value="5' to 3' exonuclease, C-terminal subdomain"/>
    <property type="match status" value="1"/>
</dbReference>
<feature type="binding site" evidence="16">
    <location>
        <position position="103"/>
    </location>
    <ligand>
        <name>Mg(2+)</name>
        <dbReference type="ChEBI" id="CHEBI:18420"/>
    </ligand>
</feature>
<comment type="cofactor">
    <cofactor evidence="16">
        <name>Mg(2+)</name>
        <dbReference type="ChEBI" id="CHEBI:18420"/>
    </cofactor>
    <text evidence="16">Binds 2 magnesium ions per subunit.</text>
</comment>
<accession>A0A7Y9YE73</accession>
<dbReference type="GO" id="GO:0006261">
    <property type="term" value="P:DNA-templated DNA replication"/>
    <property type="evidence" value="ECO:0007669"/>
    <property type="project" value="UniProtKB-UniRule"/>
</dbReference>
<comment type="function">
    <text evidence="14 16">Poorly processive, error-prone DNA polymerase involved in untargeted mutagenesis. Copies undamaged DNA at stalled replication forks, which arise in vivo from mismatched or misaligned primer ends. These misaligned primers can be extended by PolIV. Exhibits no 3'-5' exonuclease (proofreading) activity. May be involved in translesional synthesis, in conjunction with the beta clamp from PolIII.</text>
</comment>
<evidence type="ECO:0000256" key="3">
    <source>
        <dbReference type="ARBA" id="ARBA00022457"/>
    </source>
</evidence>
<comment type="similarity">
    <text evidence="2 16">Belongs to the DNA polymerase type-Y family.</text>
</comment>
<dbReference type="AlphaFoldDB" id="A0A7Y9YE73"/>
<keyword evidence="13 16" id="KW-0234">DNA repair</keyword>
<dbReference type="InterPro" id="IPR043502">
    <property type="entry name" value="DNA/RNA_pol_sf"/>
</dbReference>
<organism evidence="18 19">
    <name type="scientific">Nocardioides marinus</name>
    <dbReference type="NCBI Taxonomy" id="374514"/>
    <lineage>
        <taxon>Bacteria</taxon>
        <taxon>Bacillati</taxon>
        <taxon>Actinomycetota</taxon>
        <taxon>Actinomycetes</taxon>
        <taxon>Propionibacteriales</taxon>
        <taxon>Nocardioidaceae</taxon>
        <taxon>Nocardioides</taxon>
    </lineage>
</organism>
<feature type="domain" description="UmuC" evidence="17">
    <location>
        <begin position="6"/>
        <end position="185"/>
    </location>
</feature>
<evidence type="ECO:0000256" key="9">
    <source>
        <dbReference type="ARBA" id="ARBA00022763"/>
    </source>
</evidence>
<dbReference type="RefSeq" id="WP_343045618.1">
    <property type="nucleotide sequence ID" value="NZ_BAAAPP010000010.1"/>
</dbReference>
<evidence type="ECO:0000256" key="12">
    <source>
        <dbReference type="ARBA" id="ARBA00023125"/>
    </source>
</evidence>
<dbReference type="CDD" id="cd03586">
    <property type="entry name" value="PolY_Pol_IV_kappa"/>
    <property type="match status" value="1"/>
</dbReference>
<dbReference type="Proteomes" id="UP000537326">
    <property type="component" value="Unassembled WGS sequence"/>
</dbReference>
<keyword evidence="19" id="KW-1185">Reference proteome</keyword>
<comment type="subunit">
    <text evidence="16">Monomer.</text>
</comment>
<protein>
    <recommendedName>
        <fullName evidence="16">DNA polymerase IV</fullName>
        <shortName evidence="16">Pol IV</shortName>
        <ecNumber evidence="16">2.7.7.7</ecNumber>
    </recommendedName>
</protein>
<feature type="binding site" evidence="16">
    <location>
        <position position="10"/>
    </location>
    <ligand>
        <name>Mg(2+)</name>
        <dbReference type="ChEBI" id="CHEBI:18420"/>
    </ligand>
</feature>
<evidence type="ECO:0000256" key="15">
    <source>
        <dbReference type="ARBA" id="ARBA00049244"/>
    </source>
</evidence>
<dbReference type="PANTHER" id="PTHR11076:SF33">
    <property type="entry name" value="DNA POLYMERASE KAPPA"/>
    <property type="match status" value="1"/>
</dbReference>
<evidence type="ECO:0000256" key="16">
    <source>
        <dbReference type="HAMAP-Rule" id="MF_01113"/>
    </source>
</evidence>
<dbReference type="GO" id="GO:0042276">
    <property type="term" value="P:error-prone translesion synthesis"/>
    <property type="evidence" value="ECO:0007669"/>
    <property type="project" value="TreeGrafter"/>
</dbReference>
<evidence type="ECO:0000256" key="10">
    <source>
        <dbReference type="ARBA" id="ARBA00022842"/>
    </source>
</evidence>
<dbReference type="SUPFAM" id="SSF100879">
    <property type="entry name" value="Lesion bypass DNA polymerase (Y-family), little finger domain"/>
    <property type="match status" value="1"/>
</dbReference>
<evidence type="ECO:0000256" key="8">
    <source>
        <dbReference type="ARBA" id="ARBA00022723"/>
    </source>
</evidence>
<dbReference type="Gene3D" id="3.30.70.270">
    <property type="match status" value="1"/>
</dbReference>
<dbReference type="SUPFAM" id="SSF56672">
    <property type="entry name" value="DNA/RNA polymerases"/>
    <property type="match status" value="1"/>
</dbReference>
<dbReference type="EC" id="2.7.7.7" evidence="16"/>
<evidence type="ECO:0000256" key="4">
    <source>
        <dbReference type="ARBA" id="ARBA00022490"/>
    </source>
</evidence>
<evidence type="ECO:0000256" key="14">
    <source>
        <dbReference type="ARBA" id="ARBA00025589"/>
    </source>
</evidence>
<comment type="catalytic activity">
    <reaction evidence="15 16">
        <text>DNA(n) + a 2'-deoxyribonucleoside 5'-triphosphate = DNA(n+1) + diphosphate</text>
        <dbReference type="Rhea" id="RHEA:22508"/>
        <dbReference type="Rhea" id="RHEA-COMP:17339"/>
        <dbReference type="Rhea" id="RHEA-COMP:17340"/>
        <dbReference type="ChEBI" id="CHEBI:33019"/>
        <dbReference type="ChEBI" id="CHEBI:61560"/>
        <dbReference type="ChEBI" id="CHEBI:173112"/>
        <dbReference type="EC" id="2.7.7.7"/>
    </reaction>
</comment>
<dbReference type="GO" id="GO:0005829">
    <property type="term" value="C:cytosol"/>
    <property type="evidence" value="ECO:0007669"/>
    <property type="project" value="TreeGrafter"/>
</dbReference>
<dbReference type="PROSITE" id="PS50173">
    <property type="entry name" value="UMUC"/>
    <property type="match status" value="1"/>
</dbReference>
<keyword evidence="8 16" id="KW-0479">Metal-binding</keyword>
<dbReference type="Gene3D" id="3.40.1170.60">
    <property type="match status" value="1"/>
</dbReference>
<evidence type="ECO:0000256" key="6">
    <source>
        <dbReference type="ARBA" id="ARBA00022695"/>
    </source>
</evidence>
<comment type="subcellular location">
    <subcellularLocation>
        <location evidence="1 16">Cytoplasm</location>
    </subcellularLocation>
</comment>
<keyword evidence="12 16" id="KW-0238">DNA-binding</keyword>
<evidence type="ECO:0000313" key="19">
    <source>
        <dbReference type="Proteomes" id="UP000537326"/>
    </source>
</evidence>
<dbReference type="GO" id="GO:0006281">
    <property type="term" value="P:DNA repair"/>
    <property type="evidence" value="ECO:0007669"/>
    <property type="project" value="UniProtKB-UniRule"/>
</dbReference>
<evidence type="ECO:0000256" key="2">
    <source>
        <dbReference type="ARBA" id="ARBA00010945"/>
    </source>
</evidence>
<evidence type="ECO:0000256" key="1">
    <source>
        <dbReference type="ARBA" id="ARBA00004496"/>
    </source>
</evidence>
<keyword evidence="7 16" id="KW-0235">DNA replication</keyword>
<dbReference type="Pfam" id="PF11799">
    <property type="entry name" value="IMS_C"/>
    <property type="match status" value="1"/>
</dbReference>
<feature type="site" description="Substrate discrimination" evidence="16">
    <location>
        <position position="15"/>
    </location>
</feature>
<keyword evidence="11 16" id="KW-0239">DNA-directed DNA polymerase</keyword>
<dbReference type="InterPro" id="IPR036775">
    <property type="entry name" value="DNA_pol_Y-fam_lit_finger_sf"/>
</dbReference>
<keyword evidence="3 16" id="KW-0515">Mutator protein</keyword>
<dbReference type="NCBIfam" id="NF003015">
    <property type="entry name" value="PRK03858.1"/>
    <property type="match status" value="1"/>
</dbReference>
<keyword evidence="6 16" id="KW-0548">Nucleotidyltransferase</keyword>
<dbReference type="NCBIfam" id="NF002677">
    <property type="entry name" value="PRK02406.1"/>
    <property type="match status" value="1"/>
</dbReference>
<dbReference type="Gene3D" id="3.30.1490.100">
    <property type="entry name" value="DNA polymerase, Y-family, little finger domain"/>
    <property type="match status" value="1"/>
</dbReference>
<dbReference type="GO" id="GO:0003887">
    <property type="term" value="F:DNA-directed DNA polymerase activity"/>
    <property type="evidence" value="ECO:0007669"/>
    <property type="project" value="UniProtKB-UniRule"/>
</dbReference>
<dbReference type="HAMAP" id="MF_01113">
    <property type="entry name" value="DNApol_IV"/>
    <property type="match status" value="1"/>
</dbReference>
<dbReference type="FunFam" id="3.30.1490.100:FF:000004">
    <property type="entry name" value="DNA polymerase IV"/>
    <property type="match status" value="1"/>
</dbReference>
<evidence type="ECO:0000256" key="7">
    <source>
        <dbReference type="ARBA" id="ARBA00022705"/>
    </source>
</evidence>
<dbReference type="GO" id="GO:0000287">
    <property type="term" value="F:magnesium ion binding"/>
    <property type="evidence" value="ECO:0007669"/>
    <property type="project" value="UniProtKB-UniRule"/>
</dbReference>
<keyword evidence="10 16" id="KW-0460">Magnesium</keyword>
<dbReference type="InterPro" id="IPR043128">
    <property type="entry name" value="Rev_trsase/Diguanyl_cyclase"/>
</dbReference>
<keyword evidence="5 16" id="KW-0808">Transferase</keyword>
<evidence type="ECO:0000256" key="11">
    <source>
        <dbReference type="ARBA" id="ARBA00022932"/>
    </source>
</evidence>
<dbReference type="GO" id="GO:0003684">
    <property type="term" value="F:damaged DNA binding"/>
    <property type="evidence" value="ECO:0007669"/>
    <property type="project" value="InterPro"/>
</dbReference>
<evidence type="ECO:0000256" key="13">
    <source>
        <dbReference type="ARBA" id="ARBA00023204"/>
    </source>
</evidence>
<keyword evidence="9 16" id="KW-0227">DNA damage</keyword>
<proteinExistence type="inferred from homology"/>
<keyword evidence="4 16" id="KW-0963">Cytoplasm</keyword>
<evidence type="ECO:0000259" key="17">
    <source>
        <dbReference type="PROSITE" id="PS50173"/>
    </source>
</evidence>
<dbReference type="InterPro" id="IPR053848">
    <property type="entry name" value="IMS_HHH_1"/>
</dbReference>